<dbReference type="GO" id="GO:0009289">
    <property type="term" value="C:pilus"/>
    <property type="evidence" value="ECO:0007669"/>
    <property type="project" value="InterPro"/>
</dbReference>
<evidence type="ECO:0000313" key="4">
    <source>
        <dbReference type="Proteomes" id="UP000494108"/>
    </source>
</evidence>
<dbReference type="Gene3D" id="2.60.40.1090">
    <property type="entry name" value="Fimbrial-type adhesion domain"/>
    <property type="match status" value="1"/>
</dbReference>
<dbReference type="AlphaFoldDB" id="A0A6S6YZV9"/>
<feature type="chain" id="PRO_5028799941" description="Fimbrial-type adhesion domain-containing protein" evidence="1">
    <location>
        <begin position="30"/>
        <end position="169"/>
    </location>
</feature>
<dbReference type="InterPro" id="IPR008966">
    <property type="entry name" value="Adhesion_dom_sf"/>
</dbReference>
<proteinExistence type="predicted"/>
<reference evidence="3 4" key="1">
    <citation type="submission" date="2020-04" db="EMBL/GenBank/DDBJ databases">
        <authorList>
            <person name="De Canck E."/>
        </authorList>
    </citation>
    <scope>NUCLEOTIDE SEQUENCE [LARGE SCALE GENOMIC DNA]</scope>
    <source>
        <strain evidence="3 4">LMG 3431</strain>
    </source>
</reference>
<dbReference type="Proteomes" id="UP000494108">
    <property type="component" value="Unassembled WGS sequence"/>
</dbReference>
<dbReference type="RefSeq" id="WP_175174314.1">
    <property type="nucleotide sequence ID" value="NZ_CADIJX010000002.1"/>
</dbReference>
<gene>
    <name evidence="3" type="ORF">LMG3431_02006</name>
</gene>
<accession>A0A6S6YZV9</accession>
<keyword evidence="1" id="KW-0732">Signal</keyword>
<dbReference type="EMBL" id="CADIJX010000002">
    <property type="protein sequence ID" value="CAB3639976.1"/>
    <property type="molecule type" value="Genomic_DNA"/>
</dbReference>
<dbReference type="InterPro" id="IPR036937">
    <property type="entry name" value="Adhesion_dom_fimbrial_sf"/>
</dbReference>
<evidence type="ECO:0000259" key="2">
    <source>
        <dbReference type="Pfam" id="PF00419"/>
    </source>
</evidence>
<dbReference type="SUPFAM" id="SSF49401">
    <property type="entry name" value="Bacterial adhesins"/>
    <property type="match status" value="1"/>
</dbReference>
<dbReference type="Pfam" id="PF00419">
    <property type="entry name" value="Fimbrial"/>
    <property type="match status" value="1"/>
</dbReference>
<dbReference type="InterPro" id="IPR000259">
    <property type="entry name" value="Adhesion_dom_fimbrial"/>
</dbReference>
<organism evidence="3 4">
    <name type="scientific">Achromobacter pestifer</name>
    <dbReference type="NCBI Taxonomy" id="1353889"/>
    <lineage>
        <taxon>Bacteria</taxon>
        <taxon>Pseudomonadati</taxon>
        <taxon>Pseudomonadota</taxon>
        <taxon>Betaproteobacteria</taxon>
        <taxon>Burkholderiales</taxon>
        <taxon>Alcaligenaceae</taxon>
        <taxon>Achromobacter</taxon>
    </lineage>
</organism>
<feature type="signal peptide" evidence="1">
    <location>
        <begin position="1"/>
        <end position="29"/>
    </location>
</feature>
<name>A0A6S6YZV9_9BURK</name>
<keyword evidence="4" id="KW-1185">Reference proteome</keyword>
<evidence type="ECO:0000313" key="3">
    <source>
        <dbReference type="EMBL" id="CAB3639976.1"/>
    </source>
</evidence>
<dbReference type="GO" id="GO:0007155">
    <property type="term" value="P:cell adhesion"/>
    <property type="evidence" value="ECO:0007669"/>
    <property type="project" value="InterPro"/>
</dbReference>
<feature type="domain" description="Fimbrial-type adhesion" evidence="2">
    <location>
        <begin position="35"/>
        <end position="168"/>
    </location>
</feature>
<evidence type="ECO:0000256" key="1">
    <source>
        <dbReference type="SAM" id="SignalP"/>
    </source>
</evidence>
<protein>
    <recommendedName>
        <fullName evidence="2">Fimbrial-type adhesion domain-containing protein</fullName>
    </recommendedName>
</protein>
<sequence length="169" mass="18004">MTKPARGKTLSLQLAGQLIALAPAFVAQANTLVEVTGFIYAAIPCTVKGKQSNMIEVAFGTVLTSRIDGAYKIQNIQYDLDCSRSHTNALRMRVTGRIAEFGNGLLGIPAQPNIAISLKNGTSNLAVDQWFNFTSTTPPDLKAVLVKATEGSIKAGEFSVGATLVVDYR</sequence>